<feature type="domain" description="Teneurin-like YD-shell" evidence="3">
    <location>
        <begin position="10"/>
        <end position="147"/>
    </location>
</feature>
<dbReference type="Pfam" id="PF03527">
    <property type="entry name" value="RHS"/>
    <property type="match status" value="1"/>
</dbReference>
<dbReference type="PRINTS" id="PR00394">
    <property type="entry name" value="RHSPROTEIN"/>
</dbReference>
<evidence type="ECO:0000256" key="1">
    <source>
        <dbReference type="ARBA" id="ARBA00022737"/>
    </source>
</evidence>
<proteinExistence type="predicted"/>
<dbReference type="PANTHER" id="PTHR32305:SF15">
    <property type="entry name" value="PROTEIN RHSA-RELATED"/>
    <property type="match status" value="1"/>
</dbReference>
<protein>
    <submittedName>
        <fullName evidence="4">RHS repeat-associated protein</fullName>
    </submittedName>
</protein>
<dbReference type="RefSeq" id="WP_208328023.1">
    <property type="nucleotide sequence ID" value="NZ_SORE01000054.1"/>
</dbReference>
<organism evidence="4 5">
    <name type="scientific">Paraburkholderia rhizosphaerae</name>
    <dbReference type="NCBI Taxonomy" id="480658"/>
    <lineage>
        <taxon>Bacteria</taxon>
        <taxon>Pseudomonadati</taxon>
        <taxon>Pseudomonadota</taxon>
        <taxon>Betaproteobacteria</taxon>
        <taxon>Burkholderiales</taxon>
        <taxon>Burkholderiaceae</taxon>
        <taxon>Paraburkholderia</taxon>
    </lineage>
</organism>
<accession>A0A4R8KNR3</accession>
<evidence type="ECO:0000259" key="2">
    <source>
        <dbReference type="Pfam" id="PF03527"/>
    </source>
</evidence>
<dbReference type="InterPro" id="IPR056823">
    <property type="entry name" value="TEN-like_YD-shell"/>
</dbReference>
<dbReference type="Gene3D" id="2.180.10.10">
    <property type="entry name" value="RHS repeat-associated core"/>
    <property type="match status" value="1"/>
</dbReference>
<evidence type="ECO:0000259" key="3">
    <source>
        <dbReference type="Pfam" id="PF25023"/>
    </source>
</evidence>
<dbReference type="NCBIfam" id="TIGR03696">
    <property type="entry name" value="Rhs_assc_core"/>
    <property type="match status" value="1"/>
</dbReference>
<dbReference type="InterPro" id="IPR050708">
    <property type="entry name" value="T6SS_VgrG/RHS"/>
</dbReference>
<dbReference type="Pfam" id="PF25023">
    <property type="entry name" value="TEN_YD-shell"/>
    <property type="match status" value="1"/>
</dbReference>
<feature type="domain" description="RHS protein conserved region" evidence="2">
    <location>
        <begin position="240"/>
        <end position="275"/>
    </location>
</feature>
<dbReference type="EMBL" id="SORE01000054">
    <property type="protein sequence ID" value="TDY31246.1"/>
    <property type="molecule type" value="Genomic_DNA"/>
</dbReference>
<comment type="caution">
    <text evidence="4">The sequence shown here is derived from an EMBL/GenBank/DDBJ whole genome shotgun (WGS) entry which is preliminary data.</text>
</comment>
<dbReference type="PANTHER" id="PTHR32305">
    <property type="match status" value="1"/>
</dbReference>
<dbReference type="AlphaFoldDB" id="A0A4R8KNR3"/>
<feature type="non-terminal residue" evidence="4">
    <location>
        <position position="1"/>
    </location>
</feature>
<dbReference type="InterPro" id="IPR022385">
    <property type="entry name" value="Rhs_assc_core"/>
</dbReference>
<reference evidence="4 5" key="1">
    <citation type="submission" date="2019-03" db="EMBL/GenBank/DDBJ databases">
        <title>Genomic Encyclopedia of Type Strains, Phase III (KMG-III): the genomes of soil and plant-associated and newly described type strains.</title>
        <authorList>
            <person name="Whitman W."/>
        </authorList>
    </citation>
    <scope>NUCLEOTIDE SEQUENCE [LARGE SCALE GENOMIC DNA]</scope>
    <source>
        <strain evidence="4 5">LMG 29544</strain>
    </source>
</reference>
<dbReference type="Proteomes" id="UP000295509">
    <property type="component" value="Unassembled WGS sequence"/>
</dbReference>
<keyword evidence="5" id="KW-1185">Reference proteome</keyword>
<keyword evidence="1" id="KW-0677">Repeat</keyword>
<evidence type="ECO:0000313" key="5">
    <source>
        <dbReference type="Proteomes" id="UP000295509"/>
    </source>
</evidence>
<sequence length="480" mass="52913">LAHQVLKGSNRKVMERRYAYDDAGQLEQISDLRGTIRYAYDPLGRLRQMQGRLGEERFAFDPASNIQVSDENEARGGRAPVLLDNLLKQYAGTRFEYDERGNLAVRVRNGERMAFGWDSFDRMVSAGDHRMQATYRYDALGRRIAKLTEPCVYTSINDGPGYRDVLRARLKSEHGYGLTVYGWDGDTLACETDCEKRTVTHYVYEPGGFTPLLQASGPLGAGVDREAARGREGPQPFAVVAYYHCDQIGTPQELTDAAGEEVWSANYRAWGQAREVISEAARKAGIGNPLRFAGQYFDRETGLHYNRHRYYDPTSGRFISKDPIGLAGGINVYQYAPNPVGWIDPFGLAGSSLLALPAPTGSNPWMPNTPMTSEPIPAGGLTVQMAMAPGQTRPGGWATTDNIPDVDYVRNKLAVTPDFKSDVSHVQTFHVPESVQVQRGTVGPQKCGCKLYPGGGSQLQILNFADRAKLVPVGPPRAIK</sequence>
<name>A0A4R8KNR3_9BURK</name>
<gene>
    <name evidence="4" type="ORF">BX592_1541</name>
</gene>
<evidence type="ECO:0000313" key="4">
    <source>
        <dbReference type="EMBL" id="TDY31246.1"/>
    </source>
</evidence>
<dbReference type="InterPro" id="IPR001826">
    <property type="entry name" value="RHS"/>
</dbReference>